<protein>
    <submittedName>
        <fullName evidence="2">Uncharacterized protein</fullName>
    </submittedName>
</protein>
<evidence type="ECO:0000313" key="2">
    <source>
        <dbReference type="EMBL" id="BAB87920.1"/>
    </source>
</evidence>
<name>Q776K1_9CAUD</name>
<proteinExistence type="predicted"/>
<feature type="coiled-coil region" evidence="1">
    <location>
        <begin position="105"/>
        <end position="153"/>
    </location>
</feature>
<organism evidence="2 3">
    <name type="scientific">Stx2 converting phage I</name>
    <dbReference type="NCBI Taxonomy" id="180816"/>
    <lineage>
        <taxon>Viruses</taxon>
        <taxon>Duplodnaviria</taxon>
        <taxon>Heunggongvirae</taxon>
        <taxon>Uroviricota</taxon>
        <taxon>Caudoviricetes</taxon>
        <taxon>Sepvirinae</taxon>
        <taxon>Traversvirus</taxon>
        <taxon>Traversvirus tv933W</taxon>
    </lineage>
</organism>
<dbReference type="EMBL" id="AP004402">
    <property type="protein sequence ID" value="BAB87920.1"/>
    <property type="molecule type" value="Genomic_DNA"/>
</dbReference>
<sequence>MDNSWCVVETVTLDAATRTAAGGELMENEGDNIITLVQPKRDEEKLLNITVTGRKNYTQQSCKHRAIEVHEQDHVILCLQCGCVVDPFQYVLRCANDGEAVVREIRQLHNRHDQLRESVASLEREEKNTKARLRAARTAILYAENDLKNIEQKVNQ</sequence>
<reference evidence="2 3" key="1">
    <citation type="journal article" date="2003" name="Gene">
        <title>Distinctiveness of the genomic sequence of Shiga toxin 2-converting phage isolated from Escherichia coli O157:H7 Okayama strain as compared to other Shiga toxin 2-converting phages.</title>
        <authorList>
            <person name="Sato T."/>
            <person name="Shimizu T."/>
            <person name="Watarai M."/>
            <person name="Kobayashi M."/>
            <person name="Kano S."/>
            <person name="Hamabata T."/>
            <person name="Takeda Y."/>
            <person name="Yamasaki S."/>
        </authorList>
    </citation>
    <scope>NUCLEOTIDE SEQUENCE</scope>
    <source>
        <strain evidence="2">Stx2 phage-I</strain>
    </source>
</reference>
<evidence type="ECO:0000256" key="1">
    <source>
        <dbReference type="SAM" id="Coils"/>
    </source>
</evidence>
<accession>Q776K1</accession>
<dbReference type="Proteomes" id="UP000001920">
    <property type="component" value="Genome"/>
</dbReference>
<evidence type="ECO:0000313" key="3">
    <source>
        <dbReference type="Proteomes" id="UP000001920"/>
    </source>
</evidence>
<keyword evidence="1" id="KW-0175">Coiled coil</keyword>